<evidence type="ECO:0000259" key="3">
    <source>
        <dbReference type="PROSITE" id="PS50102"/>
    </source>
</evidence>
<organism evidence="4 5">
    <name type="scientific">Leptospira ryugenii</name>
    <dbReference type="NCBI Taxonomy" id="1917863"/>
    <lineage>
        <taxon>Bacteria</taxon>
        <taxon>Pseudomonadati</taxon>
        <taxon>Spirochaetota</taxon>
        <taxon>Spirochaetia</taxon>
        <taxon>Leptospirales</taxon>
        <taxon>Leptospiraceae</taxon>
        <taxon>Leptospira</taxon>
    </lineage>
</organism>
<dbReference type="AlphaFoldDB" id="A0A2P2DXB2"/>
<dbReference type="SMART" id="SM00360">
    <property type="entry name" value="RRM"/>
    <property type="match status" value="1"/>
</dbReference>
<dbReference type="OrthoDB" id="345577at2"/>
<keyword evidence="5" id="KW-1185">Reference proteome</keyword>
<dbReference type="InterPro" id="IPR035979">
    <property type="entry name" value="RBD_domain_sf"/>
</dbReference>
<dbReference type="GO" id="GO:0003729">
    <property type="term" value="F:mRNA binding"/>
    <property type="evidence" value="ECO:0007669"/>
    <property type="project" value="TreeGrafter"/>
</dbReference>
<evidence type="ECO:0000313" key="5">
    <source>
        <dbReference type="Proteomes" id="UP000245133"/>
    </source>
</evidence>
<protein>
    <submittedName>
        <fullName evidence="4">RNA binding protein</fullName>
    </submittedName>
</protein>
<dbReference type="Gene3D" id="3.30.70.330">
    <property type="match status" value="1"/>
</dbReference>
<gene>
    <name evidence="4" type="ORF">LPTSP4_07870</name>
</gene>
<keyword evidence="1" id="KW-0694">RNA-binding</keyword>
<dbReference type="InterPro" id="IPR000504">
    <property type="entry name" value="RRM_dom"/>
</dbReference>
<dbReference type="PROSITE" id="PS50102">
    <property type="entry name" value="RRM"/>
    <property type="match status" value="1"/>
</dbReference>
<dbReference type="InterPro" id="IPR050502">
    <property type="entry name" value="Euk_RNA-bind_prot"/>
</dbReference>
<dbReference type="EMBL" id="BFBB01000002">
    <property type="protein sequence ID" value="GBF49277.1"/>
    <property type="molecule type" value="Genomic_DNA"/>
</dbReference>
<dbReference type="PANTHER" id="PTHR48025">
    <property type="entry name" value="OS02G0815200 PROTEIN"/>
    <property type="match status" value="1"/>
</dbReference>
<dbReference type="Proteomes" id="UP000245133">
    <property type="component" value="Unassembled WGS sequence"/>
</dbReference>
<dbReference type="RefSeq" id="WP_108973896.1">
    <property type="nucleotide sequence ID" value="NZ_BFBB01000002.1"/>
</dbReference>
<sequence>MKISIGNIPQSLTEDQLKDLLSPFGSTSHLTIKRDKITKVSLGFGSVEMDDTSAEKAIASLNGKEIDGKKIVLVNQEVLAKEQQSAGNQKNAPLNQKSPFGKSQGPSGGNTGVMRRGGQRGS</sequence>
<dbReference type="PANTHER" id="PTHR48025:SF1">
    <property type="entry name" value="RRM DOMAIN-CONTAINING PROTEIN"/>
    <property type="match status" value="1"/>
</dbReference>
<comment type="caution">
    <text evidence="4">The sequence shown here is derived from an EMBL/GenBank/DDBJ whole genome shotgun (WGS) entry which is preliminary data.</text>
</comment>
<reference evidence="4 5" key="1">
    <citation type="submission" date="2018-02" db="EMBL/GenBank/DDBJ databases">
        <title>Novel Leptospira species isolated from soil and water in Japan.</title>
        <authorList>
            <person name="Nakao R."/>
            <person name="Masuzawa T."/>
        </authorList>
    </citation>
    <scope>NUCLEOTIDE SEQUENCE [LARGE SCALE GENOMIC DNA]</scope>
    <source>
        <strain evidence="4 5">YH101</strain>
    </source>
</reference>
<proteinExistence type="predicted"/>
<feature type="region of interest" description="Disordered" evidence="2">
    <location>
        <begin position="82"/>
        <end position="122"/>
    </location>
</feature>
<evidence type="ECO:0000256" key="1">
    <source>
        <dbReference type="ARBA" id="ARBA00022884"/>
    </source>
</evidence>
<feature type="domain" description="RRM" evidence="3">
    <location>
        <begin position="1"/>
        <end position="78"/>
    </location>
</feature>
<evidence type="ECO:0000256" key="2">
    <source>
        <dbReference type="SAM" id="MobiDB-lite"/>
    </source>
</evidence>
<name>A0A2P2DXB2_9LEPT</name>
<accession>A0A2P2DXB2</accession>
<feature type="compositionally biased region" description="Polar residues" evidence="2">
    <location>
        <begin position="82"/>
        <end position="98"/>
    </location>
</feature>
<evidence type="ECO:0000313" key="4">
    <source>
        <dbReference type="EMBL" id="GBF49277.1"/>
    </source>
</evidence>
<dbReference type="InterPro" id="IPR012677">
    <property type="entry name" value="Nucleotide-bd_a/b_plait_sf"/>
</dbReference>
<dbReference type="SUPFAM" id="SSF54928">
    <property type="entry name" value="RNA-binding domain, RBD"/>
    <property type="match status" value="1"/>
</dbReference>
<dbReference type="Pfam" id="PF00076">
    <property type="entry name" value="RRM_1"/>
    <property type="match status" value="1"/>
</dbReference>